<dbReference type="PATRIC" id="fig|285983.3.peg.723"/>
<evidence type="ECO:0000256" key="1">
    <source>
        <dbReference type="SAM" id="MobiDB-lite"/>
    </source>
</evidence>
<dbReference type="OrthoDB" id="2361717at2"/>
<dbReference type="Pfam" id="PF17261">
    <property type="entry name" value="DUF5327"/>
    <property type="match status" value="1"/>
</dbReference>
<organism evidence="2 3">
    <name type="scientific">Mesobacillus subterraneus</name>
    <dbReference type="NCBI Taxonomy" id="285983"/>
    <lineage>
        <taxon>Bacteria</taxon>
        <taxon>Bacillati</taxon>
        <taxon>Bacillota</taxon>
        <taxon>Bacilli</taxon>
        <taxon>Bacillales</taxon>
        <taxon>Bacillaceae</taxon>
        <taxon>Mesobacillus</taxon>
    </lineage>
</organism>
<feature type="compositionally biased region" description="Polar residues" evidence="1">
    <location>
        <begin position="91"/>
        <end position="100"/>
    </location>
</feature>
<evidence type="ECO:0000313" key="3">
    <source>
        <dbReference type="Proteomes" id="UP000032512"/>
    </source>
</evidence>
<reference evidence="2 3" key="1">
    <citation type="submission" date="2015-01" db="EMBL/GenBank/DDBJ databases">
        <title>Draft genome sequences of the supercritical CO2 tolerant bacteria Bacillus subterraneus MITOT1 and Bacillus cereus MIT0214.</title>
        <authorList>
            <person name="Peet K.C."/>
            <person name="Thompson J.R."/>
        </authorList>
    </citation>
    <scope>NUCLEOTIDE SEQUENCE [LARGE SCALE GENOMIC DNA]</scope>
    <source>
        <strain evidence="2 3">MITOT1</strain>
    </source>
</reference>
<feature type="compositionally biased region" description="Low complexity" evidence="1">
    <location>
        <begin position="65"/>
        <end position="80"/>
    </location>
</feature>
<accession>A0A0D6Z900</accession>
<comment type="caution">
    <text evidence="2">The sequence shown here is derived from an EMBL/GenBank/DDBJ whole genome shotgun (WGS) entry which is preliminary data.</text>
</comment>
<protein>
    <recommendedName>
        <fullName evidence="4">YwdI family protein</fullName>
    </recommendedName>
</protein>
<feature type="region of interest" description="Disordered" evidence="1">
    <location>
        <begin position="65"/>
        <end position="100"/>
    </location>
</feature>
<dbReference type="AlphaFoldDB" id="A0A0D6Z900"/>
<dbReference type="EMBL" id="JXIQ01000085">
    <property type="protein sequence ID" value="KIY22037.1"/>
    <property type="molecule type" value="Genomic_DNA"/>
</dbReference>
<gene>
    <name evidence="2" type="ORF">UB32_10795</name>
</gene>
<dbReference type="InterPro" id="IPR035218">
    <property type="entry name" value="DUF5327"/>
</dbReference>
<evidence type="ECO:0008006" key="4">
    <source>
        <dbReference type="Google" id="ProtNLM"/>
    </source>
</evidence>
<sequence>MNISLQKLLLKMEEEIRIAKSARSEAAQRERIQSIKTLCELVLDEPGGSGQGPIVQQPAQPFIPAQPQQQLPASQPSPIALQPKKLEMDDNSNGDSLFDF</sequence>
<keyword evidence="3" id="KW-1185">Reference proteome</keyword>
<proteinExistence type="predicted"/>
<evidence type="ECO:0000313" key="2">
    <source>
        <dbReference type="EMBL" id="KIY22037.1"/>
    </source>
</evidence>
<name>A0A0D6Z900_9BACI</name>
<dbReference type="Proteomes" id="UP000032512">
    <property type="component" value="Unassembled WGS sequence"/>
</dbReference>
<dbReference type="RefSeq" id="WP_044393688.1">
    <property type="nucleotide sequence ID" value="NZ_JXIQ01000085.1"/>
</dbReference>